<proteinExistence type="predicted"/>
<dbReference type="AlphaFoldDB" id="A0A1Y1ULU5"/>
<sequence>MALGVRVVSNTTTHPNKAFWEASLLVAILLVVLLVSLCSWGGGWLWGNSDGSSPRKPRSDPPTSTGAPASTPSPPGAPPQDPPDSPTTPPGTSPRSTDSSGTDSDSGGSHDDEEDGTRSPGNAVNSRVPPGFNAQTYHLPGGNTVILRTPIDETDREGRTTTITTGGMNRPVTDGQGGRSAYIPFEVPRSSFPGNTTFAQQQGRPAQSGASPAVQLPPSQQQHPAPPGEPRAVNLPPVTPLSPNVIVSPTLPPPRRDVLNMMPQNLQPTIRHTPVNVSLGAHWQC</sequence>
<feature type="transmembrane region" description="Helical" evidence="2">
    <location>
        <begin position="24"/>
        <end position="46"/>
    </location>
</feature>
<evidence type="ECO:0000256" key="1">
    <source>
        <dbReference type="SAM" id="MobiDB-lite"/>
    </source>
</evidence>
<keyword evidence="2" id="KW-0472">Membrane</keyword>
<feature type="compositionally biased region" description="Pro residues" evidence="1">
    <location>
        <begin position="71"/>
        <end position="92"/>
    </location>
</feature>
<keyword evidence="2" id="KW-1133">Transmembrane helix</keyword>
<feature type="compositionally biased region" description="Polar residues" evidence="1">
    <location>
        <begin position="192"/>
        <end position="210"/>
    </location>
</feature>
<evidence type="ECO:0000313" key="4">
    <source>
        <dbReference type="Proteomes" id="UP000193218"/>
    </source>
</evidence>
<organism evidence="3 4">
    <name type="scientific">Kockovaella imperatae</name>
    <dbReference type="NCBI Taxonomy" id="4999"/>
    <lineage>
        <taxon>Eukaryota</taxon>
        <taxon>Fungi</taxon>
        <taxon>Dikarya</taxon>
        <taxon>Basidiomycota</taxon>
        <taxon>Agaricomycotina</taxon>
        <taxon>Tremellomycetes</taxon>
        <taxon>Tremellales</taxon>
        <taxon>Cuniculitremaceae</taxon>
        <taxon>Kockovaella</taxon>
    </lineage>
</organism>
<dbReference type="EMBL" id="NBSH01000003">
    <property type="protein sequence ID" value="ORX39028.1"/>
    <property type="molecule type" value="Genomic_DNA"/>
</dbReference>
<feature type="compositionally biased region" description="Basic and acidic residues" evidence="1">
    <location>
        <begin position="150"/>
        <end position="159"/>
    </location>
</feature>
<accession>A0A1Y1ULU5</accession>
<name>A0A1Y1ULU5_9TREE</name>
<feature type="compositionally biased region" description="Low complexity" evidence="1">
    <location>
        <begin position="93"/>
        <end position="107"/>
    </location>
</feature>
<dbReference type="RefSeq" id="XP_021872891.1">
    <property type="nucleotide sequence ID" value="XM_022012442.1"/>
</dbReference>
<keyword evidence="2" id="KW-0812">Transmembrane</keyword>
<gene>
    <name evidence="3" type="ORF">BD324DRAFT_305112</name>
</gene>
<evidence type="ECO:0000313" key="3">
    <source>
        <dbReference type="EMBL" id="ORX39028.1"/>
    </source>
</evidence>
<feature type="region of interest" description="Disordered" evidence="1">
    <location>
        <begin position="47"/>
        <end position="240"/>
    </location>
</feature>
<dbReference type="Proteomes" id="UP000193218">
    <property type="component" value="Unassembled WGS sequence"/>
</dbReference>
<reference evidence="3 4" key="1">
    <citation type="submission" date="2017-03" db="EMBL/GenBank/DDBJ databases">
        <title>Widespread Adenine N6-methylation of Active Genes in Fungi.</title>
        <authorList>
            <consortium name="DOE Joint Genome Institute"/>
            <person name="Mondo S.J."/>
            <person name="Dannebaum R.O."/>
            <person name="Kuo R.C."/>
            <person name="Louie K.B."/>
            <person name="Bewick A.J."/>
            <person name="Labutti K."/>
            <person name="Haridas S."/>
            <person name="Kuo A."/>
            <person name="Salamov A."/>
            <person name="Ahrendt S.R."/>
            <person name="Lau R."/>
            <person name="Bowen B.P."/>
            <person name="Lipzen A."/>
            <person name="Sullivan W."/>
            <person name="Andreopoulos W.B."/>
            <person name="Clum A."/>
            <person name="Lindquist E."/>
            <person name="Daum C."/>
            <person name="Northen T.R."/>
            <person name="Ramamoorthy G."/>
            <person name="Schmitz R.J."/>
            <person name="Gryganskyi A."/>
            <person name="Culley D."/>
            <person name="Magnuson J."/>
            <person name="James T.Y."/>
            <person name="O'Malley M.A."/>
            <person name="Stajich J.E."/>
            <person name="Spatafora J.W."/>
            <person name="Visel A."/>
            <person name="Grigoriev I.V."/>
        </authorList>
    </citation>
    <scope>NUCLEOTIDE SEQUENCE [LARGE SCALE GENOMIC DNA]</scope>
    <source>
        <strain evidence="3 4">NRRL Y-17943</strain>
    </source>
</reference>
<keyword evidence="4" id="KW-1185">Reference proteome</keyword>
<evidence type="ECO:0000256" key="2">
    <source>
        <dbReference type="SAM" id="Phobius"/>
    </source>
</evidence>
<protein>
    <submittedName>
        <fullName evidence="3">Uncharacterized protein</fullName>
    </submittedName>
</protein>
<dbReference type="GeneID" id="33554250"/>
<dbReference type="InParanoid" id="A0A1Y1ULU5"/>
<feature type="compositionally biased region" description="Low complexity" evidence="1">
    <location>
        <begin position="61"/>
        <end position="70"/>
    </location>
</feature>
<comment type="caution">
    <text evidence="3">The sequence shown here is derived from an EMBL/GenBank/DDBJ whole genome shotgun (WGS) entry which is preliminary data.</text>
</comment>